<keyword evidence="2" id="KW-1185">Reference proteome</keyword>
<dbReference type="Proteomes" id="UP000299102">
    <property type="component" value="Unassembled WGS sequence"/>
</dbReference>
<organism evidence="1 2">
    <name type="scientific">Eumeta variegata</name>
    <name type="common">Bagworm moth</name>
    <name type="synonym">Eumeta japonica</name>
    <dbReference type="NCBI Taxonomy" id="151549"/>
    <lineage>
        <taxon>Eukaryota</taxon>
        <taxon>Metazoa</taxon>
        <taxon>Ecdysozoa</taxon>
        <taxon>Arthropoda</taxon>
        <taxon>Hexapoda</taxon>
        <taxon>Insecta</taxon>
        <taxon>Pterygota</taxon>
        <taxon>Neoptera</taxon>
        <taxon>Endopterygota</taxon>
        <taxon>Lepidoptera</taxon>
        <taxon>Glossata</taxon>
        <taxon>Ditrysia</taxon>
        <taxon>Tineoidea</taxon>
        <taxon>Psychidae</taxon>
        <taxon>Oiketicinae</taxon>
        <taxon>Eumeta</taxon>
    </lineage>
</organism>
<sequence length="83" mass="9141">MNGFSRVVSVLDPHDESPVLDSAAARAHSKHPCQDSAFLVARGHALRDTEIPTPECHMSHAKRVKDVAVKESSLLEQQRTKNV</sequence>
<dbReference type="EMBL" id="BGZK01001154">
    <property type="protein sequence ID" value="GBP72715.1"/>
    <property type="molecule type" value="Genomic_DNA"/>
</dbReference>
<name>A0A4C1YEG2_EUMVA</name>
<comment type="caution">
    <text evidence="1">The sequence shown here is derived from an EMBL/GenBank/DDBJ whole genome shotgun (WGS) entry which is preliminary data.</text>
</comment>
<proteinExistence type="predicted"/>
<gene>
    <name evidence="1" type="ORF">EVAR_43451_1</name>
</gene>
<accession>A0A4C1YEG2</accession>
<evidence type="ECO:0000313" key="1">
    <source>
        <dbReference type="EMBL" id="GBP72715.1"/>
    </source>
</evidence>
<reference evidence="1 2" key="1">
    <citation type="journal article" date="2019" name="Commun. Biol.">
        <title>The bagworm genome reveals a unique fibroin gene that provides high tensile strength.</title>
        <authorList>
            <person name="Kono N."/>
            <person name="Nakamura H."/>
            <person name="Ohtoshi R."/>
            <person name="Tomita M."/>
            <person name="Numata K."/>
            <person name="Arakawa K."/>
        </authorList>
    </citation>
    <scope>NUCLEOTIDE SEQUENCE [LARGE SCALE GENOMIC DNA]</scope>
</reference>
<evidence type="ECO:0000313" key="2">
    <source>
        <dbReference type="Proteomes" id="UP000299102"/>
    </source>
</evidence>
<dbReference type="AlphaFoldDB" id="A0A4C1YEG2"/>
<protein>
    <submittedName>
        <fullName evidence="1">Uncharacterized protein</fullName>
    </submittedName>
</protein>